<dbReference type="Proteomes" id="UP000730862">
    <property type="component" value="Unassembled WGS sequence"/>
</dbReference>
<dbReference type="EMBL" id="JAHAIK010000026">
    <property type="protein sequence ID" value="MBS5965574.1"/>
    <property type="molecule type" value="Genomic_DNA"/>
</dbReference>
<dbReference type="Pfam" id="PF09605">
    <property type="entry name" value="Trep_Strep"/>
    <property type="match status" value="1"/>
</dbReference>
<proteinExistence type="predicted"/>
<evidence type="ECO:0000313" key="1">
    <source>
        <dbReference type="EMBL" id="MBS5965574.1"/>
    </source>
</evidence>
<dbReference type="NCBIfam" id="TIGR02185">
    <property type="entry name" value="Trep_Strep"/>
    <property type="match status" value="1"/>
</dbReference>
<comment type="caution">
    <text evidence="1">The sequence shown here is derived from an EMBL/GenBank/DDBJ whole genome shotgun (WGS) entry which is preliminary data.</text>
</comment>
<organism evidence="1 2">
    <name type="scientific">Finegoldia magna</name>
    <name type="common">Peptostreptococcus magnus</name>
    <dbReference type="NCBI Taxonomy" id="1260"/>
    <lineage>
        <taxon>Bacteria</taxon>
        <taxon>Bacillati</taxon>
        <taxon>Bacillota</taxon>
        <taxon>Tissierellia</taxon>
        <taxon>Tissierellales</taxon>
        <taxon>Peptoniphilaceae</taxon>
        <taxon>Finegoldia</taxon>
    </lineage>
</organism>
<gene>
    <name evidence="1" type="ORF">KIA07_07950</name>
</gene>
<dbReference type="AlphaFoldDB" id="A0A233VAT8"/>
<dbReference type="RefSeq" id="WP_094206766.1">
    <property type="nucleotide sequence ID" value="NZ_JAHAID010000007.1"/>
</dbReference>
<sequence length="199" mass="21798">MNKNNMNGLKTKDLITIGVFTALYFIFNMIGGMPFGMNPVLTFYQPMGSALLSGIIFMFLISKVSKRGTIAILAIIICILRFATGMHWAMGLGTLVMGIIAEFIAGSKSYKSKKTNILSFGVFALGDIGTFVVYFMDPKSWSNAMIEKGTDITYIESMNAAAADWMIYVIVIGTFLVALFSAFIGSKLLKKQFEKAGII</sequence>
<dbReference type="InterPro" id="IPR011733">
    <property type="entry name" value="CHP02185_IM"/>
</dbReference>
<reference evidence="1" key="1">
    <citation type="submission" date="2021-02" db="EMBL/GenBank/DDBJ databases">
        <title>Infant gut strain persistence is associated with maternal origin, phylogeny, and functional potential including surface adhesion and iron acquisition.</title>
        <authorList>
            <person name="Lou Y.C."/>
        </authorList>
    </citation>
    <scope>NUCLEOTIDE SEQUENCE</scope>
    <source>
        <strain evidence="1">L3_058_000G1_dasL3_058_000G1_concoct_72</strain>
    </source>
</reference>
<evidence type="ECO:0000313" key="2">
    <source>
        <dbReference type="Proteomes" id="UP000730862"/>
    </source>
</evidence>
<protein>
    <submittedName>
        <fullName evidence="1">MptD family putative ECF transporter S component</fullName>
    </submittedName>
</protein>
<accession>A0A233VAT8</accession>
<name>A0A233VAT8_FINMA</name>